<protein>
    <submittedName>
        <fullName evidence="1">Uncharacterized protein</fullName>
    </submittedName>
</protein>
<dbReference type="InterPro" id="IPR053161">
    <property type="entry name" value="Ulvan_degrading_GH"/>
</dbReference>
<sequence length="170" mass="19300">GSPTDLLRVYGASSIPETEDLYDNGRYDFLKMSSSAADLYGRKIVSSESFVWRGKAYQTTPEKIKRYADELLTAGINEIIYHGYPYEYMDRPEPGWHPFAANGSFSSHMNQHNPFWPYLPRLNEYITRVQYISQTGTTVAPVALYRGLLAYDSIEPAPPEPEIATRMMAA</sequence>
<reference evidence="1" key="2">
    <citation type="journal article" date="2014" name="ISME J.">
        <title>Microbial stratification in low pH oxic and suboxic macroscopic growths along an acid mine drainage.</title>
        <authorList>
            <person name="Mendez-Garcia C."/>
            <person name="Mesa V."/>
            <person name="Sprenger R.R."/>
            <person name="Richter M."/>
            <person name="Diez M.S."/>
            <person name="Solano J."/>
            <person name="Bargiela R."/>
            <person name="Golyshina O.V."/>
            <person name="Manteca A."/>
            <person name="Ramos J.L."/>
            <person name="Gallego J.R."/>
            <person name="Llorente I."/>
            <person name="Martins Dos Santos V.A."/>
            <person name="Jensen O.N."/>
            <person name="Pelaez A.I."/>
            <person name="Sanchez J."/>
            <person name="Ferrer M."/>
        </authorList>
    </citation>
    <scope>NUCLEOTIDE SEQUENCE</scope>
</reference>
<dbReference type="PANTHER" id="PTHR36848:SF2">
    <property type="entry name" value="SECRETED PROTEIN"/>
    <property type="match status" value="1"/>
</dbReference>
<dbReference type="PANTHER" id="PTHR36848">
    <property type="entry name" value="DNA-BINDING PROTEIN (PUTATIVE SECRETED PROTEIN)-RELATED"/>
    <property type="match status" value="1"/>
</dbReference>
<feature type="non-terminal residue" evidence="1">
    <location>
        <position position="1"/>
    </location>
</feature>
<proteinExistence type="predicted"/>
<reference evidence="1" key="1">
    <citation type="submission" date="2013-08" db="EMBL/GenBank/DDBJ databases">
        <authorList>
            <person name="Mendez C."/>
            <person name="Richter M."/>
            <person name="Ferrer M."/>
            <person name="Sanchez J."/>
        </authorList>
    </citation>
    <scope>NUCLEOTIDE SEQUENCE</scope>
</reference>
<name>T1A5C2_9ZZZZ</name>
<comment type="caution">
    <text evidence="1">The sequence shown here is derived from an EMBL/GenBank/DDBJ whole genome shotgun (WGS) entry which is preliminary data.</text>
</comment>
<feature type="non-terminal residue" evidence="1">
    <location>
        <position position="170"/>
    </location>
</feature>
<dbReference type="AlphaFoldDB" id="T1A5C2"/>
<gene>
    <name evidence="1" type="ORF">B1A_12851</name>
</gene>
<accession>T1A5C2</accession>
<dbReference type="EMBL" id="AUZX01009369">
    <property type="protein sequence ID" value="EQD52103.1"/>
    <property type="molecule type" value="Genomic_DNA"/>
</dbReference>
<dbReference type="Pfam" id="PF17132">
    <property type="entry name" value="Glyco_hydro_106"/>
    <property type="match status" value="1"/>
</dbReference>
<organism evidence="1">
    <name type="scientific">mine drainage metagenome</name>
    <dbReference type="NCBI Taxonomy" id="410659"/>
    <lineage>
        <taxon>unclassified sequences</taxon>
        <taxon>metagenomes</taxon>
        <taxon>ecological metagenomes</taxon>
    </lineage>
</organism>
<evidence type="ECO:0000313" key="1">
    <source>
        <dbReference type="EMBL" id="EQD52103.1"/>
    </source>
</evidence>